<keyword evidence="6" id="KW-1133">Transmembrane helix</keyword>
<dbReference type="EMBL" id="JAUSUP010000010">
    <property type="protein sequence ID" value="MDQ0352576.1"/>
    <property type="molecule type" value="Genomic_DNA"/>
</dbReference>
<keyword evidence="6" id="KW-0812">Transmembrane</keyword>
<keyword evidence="4" id="KW-0732">Signal</keyword>
<evidence type="ECO:0000313" key="9">
    <source>
        <dbReference type="Proteomes" id="UP001236723"/>
    </source>
</evidence>
<feature type="transmembrane region" description="Helical" evidence="6">
    <location>
        <begin position="169"/>
        <end position="187"/>
    </location>
</feature>
<evidence type="ECO:0000259" key="7">
    <source>
        <dbReference type="Pfam" id="PF00746"/>
    </source>
</evidence>
<proteinExistence type="predicted"/>
<dbReference type="NCBIfam" id="TIGR01167">
    <property type="entry name" value="LPXTG_anchor"/>
    <property type="match status" value="1"/>
</dbReference>
<evidence type="ECO:0000256" key="4">
    <source>
        <dbReference type="ARBA" id="ARBA00022729"/>
    </source>
</evidence>
<accession>A0ABU0DVZ1</accession>
<evidence type="ECO:0000313" key="8">
    <source>
        <dbReference type="EMBL" id="MDQ0352576.1"/>
    </source>
</evidence>
<dbReference type="InterPro" id="IPR019931">
    <property type="entry name" value="LPXTG_anchor"/>
</dbReference>
<keyword evidence="5" id="KW-0572">Peptidoglycan-anchor</keyword>
<evidence type="ECO:0000256" key="1">
    <source>
        <dbReference type="ARBA" id="ARBA00004168"/>
    </source>
</evidence>
<comment type="caution">
    <text evidence="8">The sequence shown here is derived from an EMBL/GenBank/DDBJ whole genome shotgun (WGS) entry which is preliminary data.</text>
</comment>
<reference evidence="8 9" key="1">
    <citation type="submission" date="2023-07" db="EMBL/GenBank/DDBJ databases">
        <title>Genomic Encyclopedia of Type Strains, Phase IV (KMG-IV): sequencing the most valuable type-strain genomes for metagenomic binning, comparative biology and taxonomic classification.</title>
        <authorList>
            <person name="Goeker M."/>
        </authorList>
    </citation>
    <scope>NUCLEOTIDE SEQUENCE [LARGE SCALE GENOMIC DNA]</scope>
    <source>
        <strain evidence="8 9">DSM 15448</strain>
    </source>
</reference>
<dbReference type="Proteomes" id="UP001236723">
    <property type="component" value="Unassembled WGS sequence"/>
</dbReference>
<comment type="subcellular location">
    <subcellularLocation>
        <location evidence="1">Secreted</location>
        <location evidence="1">Cell wall</location>
        <topology evidence="1">Peptidoglycan-anchor</topology>
    </subcellularLocation>
</comment>
<protein>
    <submittedName>
        <fullName evidence="8">LPXTG-motif cell wall-anchored protein</fullName>
    </submittedName>
</protein>
<evidence type="ECO:0000256" key="3">
    <source>
        <dbReference type="ARBA" id="ARBA00022525"/>
    </source>
</evidence>
<gene>
    <name evidence="8" type="ORF">J2R98_002423</name>
</gene>
<organism evidence="8 9">
    <name type="scientific">Alkalibacillus filiformis</name>
    <dbReference type="NCBI Taxonomy" id="200990"/>
    <lineage>
        <taxon>Bacteria</taxon>
        <taxon>Bacillati</taxon>
        <taxon>Bacillota</taxon>
        <taxon>Bacilli</taxon>
        <taxon>Bacillales</taxon>
        <taxon>Bacillaceae</taxon>
        <taxon>Alkalibacillus</taxon>
    </lineage>
</organism>
<keyword evidence="6" id="KW-0472">Membrane</keyword>
<feature type="domain" description="Gram-positive cocci surface proteins LPxTG" evidence="7">
    <location>
        <begin position="157"/>
        <end position="191"/>
    </location>
</feature>
<keyword evidence="9" id="KW-1185">Reference proteome</keyword>
<name>A0ABU0DVZ1_9BACI</name>
<evidence type="ECO:0000256" key="2">
    <source>
        <dbReference type="ARBA" id="ARBA00022512"/>
    </source>
</evidence>
<keyword evidence="2" id="KW-0134">Cell wall</keyword>
<sequence length="198" mass="21620">MSKMIKISISTLIVIALFLFLSVQTVADEGQSLIEFDDEGFFQVTNFAPGQTEESTISVQNVADSSIEYAVTLDYDGDENFYEQLLVNMYVEEQLVYEGSFSGLEEVAAGELAEGEEVPLTLSVHFPKESGNEYQGNNMNFVLTAHAEEVAEEEVASGVLPQTGEGIPYLYYIGGALLLLIGVALLLSKKRPKTIVEG</sequence>
<dbReference type="RefSeq" id="WP_307069268.1">
    <property type="nucleotide sequence ID" value="NZ_JAUSUP010000010.1"/>
</dbReference>
<dbReference type="Pfam" id="PF00746">
    <property type="entry name" value="Gram_pos_anchor"/>
    <property type="match status" value="1"/>
</dbReference>
<evidence type="ECO:0000256" key="5">
    <source>
        <dbReference type="ARBA" id="ARBA00023088"/>
    </source>
</evidence>
<evidence type="ECO:0000256" key="6">
    <source>
        <dbReference type="SAM" id="Phobius"/>
    </source>
</evidence>
<keyword evidence="3" id="KW-0964">Secreted</keyword>